<organism evidence="2 3">
    <name type="scientific">Didymella exigua CBS 183.55</name>
    <dbReference type="NCBI Taxonomy" id="1150837"/>
    <lineage>
        <taxon>Eukaryota</taxon>
        <taxon>Fungi</taxon>
        <taxon>Dikarya</taxon>
        <taxon>Ascomycota</taxon>
        <taxon>Pezizomycotina</taxon>
        <taxon>Dothideomycetes</taxon>
        <taxon>Pleosporomycetidae</taxon>
        <taxon>Pleosporales</taxon>
        <taxon>Pleosporineae</taxon>
        <taxon>Didymellaceae</taxon>
        <taxon>Didymella</taxon>
    </lineage>
</organism>
<name>A0A6A5S6Z1_9PLEO</name>
<evidence type="ECO:0000313" key="3">
    <source>
        <dbReference type="Proteomes" id="UP000800082"/>
    </source>
</evidence>
<reference evidence="2" key="1">
    <citation type="journal article" date="2020" name="Stud. Mycol.">
        <title>101 Dothideomycetes genomes: a test case for predicting lifestyles and emergence of pathogens.</title>
        <authorList>
            <person name="Haridas S."/>
            <person name="Albert R."/>
            <person name="Binder M."/>
            <person name="Bloem J."/>
            <person name="Labutti K."/>
            <person name="Salamov A."/>
            <person name="Andreopoulos B."/>
            <person name="Baker S."/>
            <person name="Barry K."/>
            <person name="Bills G."/>
            <person name="Bluhm B."/>
            <person name="Cannon C."/>
            <person name="Castanera R."/>
            <person name="Culley D."/>
            <person name="Daum C."/>
            <person name="Ezra D."/>
            <person name="Gonzalez J."/>
            <person name="Henrissat B."/>
            <person name="Kuo A."/>
            <person name="Liang C."/>
            <person name="Lipzen A."/>
            <person name="Lutzoni F."/>
            <person name="Magnuson J."/>
            <person name="Mondo S."/>
            <person name="Nolan M."/>
            <person name="Ohm R."/>
            <person name="Pangilinan J."/>
            <person name="Park H.-J."/>
            <person name="Ramirez L."/>
            <person name="Alfaro M."/>
            <person name="Sun H."/>
            <person name="Tritt A."/>
            <person name="Yoshinaga Y."/>
            <person name="Zwiers L.-H."/>
            <person name="Turgeon B."/>
            <person name="Goodwin S."/>
            <person name="Spatafora J."/>
            <person name="Crous P."/>
            <person name="Grigoriev I."/>
        </authorList>
    </citation>
    <scope>NUCLEOTIDE SEQUENCE</scope>
    <source>
        <strain evidence="2">CBS 183.55</strain>
    </source>
</reference>
<dbReference type="EMBL" id="ML978956">
    <property type="protein sequence ID" value="KAF1934266.1"/>
    <property type="molecule type" value="Genomic_DNA"/>
</dbReference>
<keyword evidence="3" id="KW-1185">Reference proteome</keyword>
<dbReference type="RefSeq" id="XP_033454514.1">
    <property type="nucleotide sequence ID" value="XM_033590652.1"/>
</dbReference>
<gene>
    <name evidence="2" type="ORF">M421DRAFT_415303</name>
</gene>
<feature type="signal peptide" evidence="1">
    <location>
        <begin position="1"/>
        <end position="19"/>
    </location>
</feature>
<dbReference type="GeneID" id="54348320"/>
<keyword evidence="1" id="KW-0732">Signal</keyword>
<accession>A0A6A5S6Z1</accession>
<evidence type="ECO:0000313" key="2">
    <source>
        <dbReference type="EMBL" id="KAF1934266.1"/>
    </source>
</evidence>
<evidence type="ECO:0000256" key="1">
    <source>
        <dbReference type="SAM" id="SignalP"/>
    </source>
</evidence>
<dbReference type="Proteomes" id="UP000800082">
    <property type="component" value="Unassembled WGS sequence"/>
</dbReference>
<sequence>MHFPTCLVTLIGLIGIVAAAPAAAIDKRNPVSLQKRVFGCDPALCACEAGCGGNAACITGCKNGHCSNAFTSTPPLNC</sequence>
<dbReference type="AlphaFoldDB" id="A0A6A5S6Z1"/>
<protein>
    <submittedName>
        <fullName evidence="2">Uncharacterized protein</fullName>
    </submittedName>
</protein>
<proteinExistence type="predicted"/>
<feature type="chain" id="PRO_5025522537" evidence="1">
    <location>
        <begin position="20"/>
        <end position="78"/>
    </location>
</feature>